<dbReference type="EMBL" id="SOKJ01000225">
    <property type="protein sequence ID" value="TET10468.1"/>
    <property type="molecule type" value="Genomic_DNA"/>
</dbReference>
<evidence type="ECO:0000313" key="6">
    <source>
        <dbReference type="Proteomes" id="UP000316360"/>
    </source>
</evidence>
<dbReference type="PROSITE" id="PS00143">
    <property type="entry name" value="INSULINASE"/>
    <property type="match status" value="1"/>
</dbReference>
<organism evidence="5 6">
    <name type="scientific">Aerophobetes bacterium</name>
    <dbReference type="NCBI Taxonomy" id="2030807"/>
    <lineage>
        <taxon>Bacteria</taxon>
        <taxon>Candidatus Aerophobota</taxon>
    </lineage>
</organism>
<dbReference type="GO" id="GO:0004222">
    <property type="term" value="F:metalloendopeptidase activity"/>
    <property type="evidence" value="ECO:0007669"/>
    <property type="project" value="InterPro"/>
</dbReference>
<dbReference type="InterPro" id="IPR011765">
    <property type="entry name" value="Pept_M16_N"/>
</dbReference>
<name>A0A523RXG2_UNCAE</name>
<dbReference type="InterPro" id="IPR001431">
    <property type="entry name" value="Pept_M16_Zn_BS"/>
</dbReference>
<evidence type="ECO:0000256" key="2">
    <source>
        <dbReference type="RuleBase" id="RU004447"/>
    </source>
</evidence>
<dbReference type="PANTHER" id="PTHR11851:SF49">
    <property type="entry name" value="MITOCHONDRIAL-PROCESSING PEPTIDASE SUBUNIT ALPHA"/>
    <property type="match status" value="1"/>
</dbReference>
<comment type="caution">
    <text evidence="5">The sequence shown here is derived from an EMBL/GenBank/DDBJ whole genome shotgun (WGS) entry which is preliminary data.</text>
</comment>
<dbReference type="InterPro" id="IPR007863">
    <property type="entry name" value="Peptidase_M16_C"/>
</dbReference>
<dbReference type="Gene3D" id="3.30.830.10">
    <property type="entry name" value="Metalloenzyme, LuxS/M16 peptidase-like"/>
    <property type="match status" value="2"/>
</dbReference>
<gene>
    <name evidence="5" type="ORF">E3J84_04010</name>
</gene>
<evidence type="ECO:0000259" key="4">
    <source>
        <dbReference type="Pfam" id="PF05193"/>
    </source>
</evidence>
<dbReference type="InterPro" id="IPR050361">
    <property type="entry name" value="MPP/UQCRC_Complex"/>
</dbReference>
<reference evidence="5 6" key="1">
    <citation type="submission" date="2019-03" db="EMBL/GenBank/DDBJ databases">
        <title>Metabolic potential of uncultured bacteria and archaea associated with petroleum seepage in deep-sea sediments.</title>
        <authorList>
            <person name="Dong X."/>
            <person name="Hubert C."/>
        </authorList>
    </citation>
    <scope>NUCLEOTIDE SEQUENCE [LARGE SCALE GENOMIC DNA]</scope>
    <source>
        <strain evidence="5">E44_bin7</strain>
    </source>
</reference>
<comment type="similarity">
    <text evidence="1 2">Belongs to the peptidase M16 family.</text>
</comment>
<protein>
    <submittedName>
        <fullName evidence="5">Insulinase family protein</fullName>
    </submittedName>
</protein>
<dbReference type="InterPro" id="IPR011249">
    <property type="entry name" value="Metalloenz_LuxS/M16"/>
</dbReference>
<dbReference type="GO" id="GO:0046872">
    <property type="term" value="F:metal ion binding"/>
    <property type="evidence" value="ECO:0007669"/>
    <property type="project" value="InterPro"/>
</dbReference>
<dbReference type="Pfam" id="PF05193">
    <property type="entry name" value="Peptidase_M16_C"/>
    <property type="match status" value="1"/>
</dbReference>
<proteinExistence type="inferred from homology"/>
<dbReference type="Proteomes" id="UP000316360">
    <property type="component" value="Unassembled WGS sequence"/>
</dbReference>
<dbReference type="SUPFAM" id="SSF63411">
    <property type="entry name" value="LuxS/MPP-like metallohydrolase"/>
    <property type="match status" value="2"/>
</dbReference>
<sequence length="421" mass="47510">MFNKTTLKNGLRIVTSPMKGTRTVTVLAMVGTGSKYETRKINGISHFLEHMFFKGTKKRPTALDIAEAIDQVGGEYNAFTSKESTGYYAKVSSKHRGLVMDVISDILLESRFAPEEIEREKGVIIEEINMYLDTPIAYVSDLFEILLYGDQPAGWLVIGSKENIKAMNRDKLLDYFKQQYVASDTVILVAGDIDETKVIKEVEGYFKKIREARYKDKSSVKEKQSKPGSLIHYKKTDQTHFCLGVRSYNYSSKDYFVLQILSSILGGGMSSRLFTEVREKRGLAYHISCSSENYTDTGYLVAQAGVGNDKVTESIKVILDEFNKIKDKKVPGKELTKVKEYIKGKLLLSLESSSSLAFWLGHQEILKKKMLTVDEIFEKIDAVASEDIQRVAGDISQNNKLNLAVIGPFKDKDKFDRILKI</sequence>
<feature type="domain" description="Peptidase M16 C-terminal" evidence="4">
    <location>
        <begin position="167"/>
        <end position="340"/>
    </location>
</feature>
<accession>A0A523RXG2</accession>
<feature type="domain" description="Peptidase M16 N-terminal" evidence="3">
    <location>
        <begin position="14"/>
        <end position="136"/>
    </location>
</feature>
<evidence type="ECO:0000256" key="1">
    <source>
        <dbReference type="ARBA" id="ARBA00007261"/>
    </source>
</evidence>
<dbReference type="GO" id="GO:0006508">
    <property type="term" value="P:proteolysis"/>
    <property type="evidence" value="ECO:0007669"/>
    <property type="project" value="InterPro"/>
</dbReference>
<dbReference type="PANTHER" id="PTHR11851">
    <property type="entry name" value="METALLOPROTEASE"/>
    <property type="match status" value="1"/>
</dbReference>
<dbReference type="Pfam" id="PF00675">
    <property type="entry name" value="Peptidase_M16"/>
    <property type="match status" value="1"/>
</dbReference>
<evidence type="ECO:0000313" key="5">
    <source>
        <dbReference type="EMBL" id="TET10468.1"/>
    </source>
</evidence>
<dbReference type="AlphaFoldDB" id="A0A523RXG2"/>
<evidence type="ECO:0000259" key="3">
    <source>
        <dbReference type="Pfam" id="PF00675"/>
    </source>
</evidence>